<feature type="compositionally biased region" description="Low complexity" evidence="2">
    <location>
        <begin position="1"/>
        <end position="40"/>
    </location>
</feature>
<dbReference type="PANTHER" id="PTHR43657:SF1">
    <property type="entry name" value="ALTERED INHERITANCE OF MITOCHONDRIA PROTEIN 24, MITOCHONDRIAL"/>
    <property type="match status" value="1"/>
</dbReference>
<gene>
    <name evidence="3" type="ORF">QCA50_009507</name>
</gene>
<keyword evidence="1" id="KW-0496">Mitochondrion</keyword>
<dbReference type="Gene3D" id="3.60.160.10">
    <property type="entry name" value="Mitochondrial biogenesis AIM24"/>
    <property type="match status" value="1"/>
</dbReference>
<feature type="region of interest" description="Disordered" evidence="2">
    <location>
        <begin position="1"/>
        <end position="45"/>
    </location>
</feature>
<dbReference type="AlphaFoldDB" id="A0AAW0FZU6"/>
<dbReference type="Proteomes" id="UP001385951">
    <property type="component" value="Unassembled WGS sequence"/>
</dbReference>
<evidence type="ECO:0000256" key="2">
    <source>
        <dbReference type="SAM" id="MobiDB-lite"/>
    </source>
</evidence>
<comment type="caution">
    <text evidence="3">The sequence shown here is derived from an EMBL/GenBank/DDBJ whole genome shotgun (WGS) entry which is preliminary data.</text>
</comment>
<dbReference type="InterPro" id="IPR036983">
    <property type="entry name" value="AIM24_sf"/>
</dbReference>
<reference evidence="3 4" key="1">
    <citation type="submission" date="2022-09" db="EMBL/GenBank/DDBJ databases">
        <authorList>
            <person name="Palmer J.M."/>
        </authorList>
    </citation>
    <scope>NUCLEOTIDE SEQUENCE [LARGE SCALE GENOMIC DNA]</scope>
    <source>
        <strain evidence="3 4">DSM 7382</strain>
    </source>
</reference>
<evidence type="ECO:0000313" key="3">
    <source>
        <dbReference type="EMBL" id="KAK7687008.1"/>
    </source>
</evidence>
<keyword evidence="4" id="KW-1185">Reference proteome</keyword>
<sequence>MSHPPAGYGYPGQGFPQPGAGYPAPGGFPQHQAPSPQPQQGTTTIDTTGAFEGAQYRIDHRDSNSLLGLRLQPGYDIKAKPGSMVAMDPTVKLKGKLKFSFKKLVTGGEMSESIFTGPGEVLLAPDIWGDVVPIQLDGSTPWSIGKHAFLAATSGVTLSTKSQGFGKALFSGEGLFVKQVTGAGILFVQSLGAIVQRRLGNGEQWIVDNGHLVAWSAKYTVERVDAGGFISASHTDEGLVCRFTGPGTVYIQTRNPDALTGWIAEQLPSSSS</sequence>
<accession>A0AAW0FZU6</accession>
<comment type="subcellular location">
    <subcellularLocation>
        <location evidence="1">Mitochondrion</location>
    </subcellularLocation>
</comment>
<protein>
    <recommendedName>
        <fullName evidence="1">Altered inheritance of mitochondria protein 24, mitochondrial</fullName>
    </recommendedName>
</protein>
<dbReference type="GO" id="GO:0005739">
    <property type="term" value="C:mitochondrion"/>
    <property type="evidence" value="ECO:0007669"/>
    <property type="project" value="UniProtKB-SubCell"/>
</dbReference>
<organism evidence="3 4">
    <name type="scientific">Cerrena zonata</name>
    <dbReference type="NCBI Taxonomy" id="2478898"/>
    <lineage>
        <taxon>Eukaryota</taxon>
        <taxon>Fungi</taxon>
        <taxon>Dikarya</taxon>
        <taxon>Basidiomycota</taxon>
        <taxon>Agaricomycotina</taxon>
        <taxon>Agaricomycetes</taxon>
        <taxon>Polyporales</taxon>
        <taxon>Cerrenaceae</taxon>
        <taxon>Cerrena</taxon>
    </lineage>
</organism>
<dbReference type="SUPFAM" id="SSF51219">
    <property type="entry name" value="TRAP-like"/>
    <property type="match status" value="1"/>
</dbReference>
<dbReference type="EMBL" id="JASBNA010000014">
    <property type="protein sequence ID" value="KAK7687008.1"/>
    <property type="molecule type" value="Genomic_DNA"/>
</dbReference>
<evidence type="ECO:0000256" key="1">
    <source>
        <dbReference type="RuleBase" id="RU363045"/>
    </source>
</evidence>
<dbReference type="InterPro" id="IPR016031">
    <property type="entry name" value="Trp_RNA-bd_attenuator-like_dom"/>
</dbReference>
<dbReference type="Pfam" id="PF01987">
    <property type="entry name" value="AIM24"/>
    <property type="match status" value="1"/>
</dbReference>
<proteinExistence type="inferred from homology"/>
<evidence type="ECO:0000313" key="4">
    <source>
        <dbReference type="Proteomes" id="UP001385951"/>
    </source>
</evidence>
<name>A0AAW0FZU6_9APHY</name>
<dbReference type="NCBIfam" id="TIGR00266">
    <property type="entry name" value="TIGR00266 family protein"/>
    <property type="match status" value="1"/>
</dbReference>
<dbReference type="InterPro" id="IPR002838">
    <property type="entry name" value="AIM24"/>
</dbReference>
<comment type="similarity">
    <text evidence="1">Belongs to the AIM24 family.</text>
</comment>
<dbReference type="PANTHER" id="PTHR43657">
    <property type="entry name" value="TRYPTOPHAN RNA-BINDING ATTENUATOR PROTEIN-LIKE PROTEIN"/>
    <property type="match status" value="1"/>
</dbReference>